<dbReference type="EMBL" id="AOLH01000006">
    <property type="protein sequence ID" value="ELZ76695.1"/>
    <property type="molecule type" value="Genomic_DNA"/>
</dbReference>
<organism evidence="1 2">
    <name type="scientific">Haloferax lucentense (strain DSM 14919 / JCM 9276 / NCIMB 13854 / Aa 2.2)</name>
    <name type="common">Haloferax alicantei</name>
    <dbReference type="NCBI Taxonomy" id="1230452"/>
    <lineage>
        <taxon>Archaea</taxon>
        <taxon>Methanobacteriati</taxon>
        <taxon>Methanobacteriota</taxon>
        <taxon>Stenosarchaea group</taxon>
        <taxon>Halobacteria</taxon>
        <taxon>Halobacteriales</taxon>
        <taxon>Haloferacaceae</taxon>
        <taxon>Haloferax</taxon>
    </lineage>
</organism>
<protein>
    <recommendedName>
        <fullName evidence="3">Halobacterial output domain-containing protein</fullName>
    </recommendedName>
</protein>
<evidence type="ECO:0000313" key="1">
    <source>
        <dbReference type="EMBL" id="ELZ76695.1"/>
    </source>
</evidence>
<sequence length="40" mass="4206">MIASADENITVQFTVEGIPLDVSPDGVDVIVEDESQSVGE</sequence>
<name>M0GWV1_HALL2</name>
<dbReference type="PATRIC" id="fig|1230452.3.peg.630"/>
<evidence type="ECO:0008006" key="3">
    <source>
        <dbReference type="Google" id="ProtNLM"/>
    </source>
</evidence>
<comment type="caution">
    <text evidence="1">The sequence shown here is derived from an EMBL/GenBank/DDBJ whole genome shotgun (WGS) entry which is preliminary data.</text>
</comment>
<proteinExistence type="predicted"/>
<dbReference type="AlphaFoldDB" id="M0GWV1"/>
<dbReference type="Proteomes" id="UP000011535">
    <property type="component" value="Unassembled WGS sequence"/>
</dbReference>
<reference evidence="1 2" key="1">
    <citation type="journal article" date="2014" name="PLoS Genet.">
        <title>Phylogenetically driven sequencing of extremely halophilic archaea reveals strategies for static and dynamic osmo-response.</title>
        <authorList>
            <person name="Becker E.A."/>
            <person name="Seitzer P.M."/>
            <person name="Tritt A."/>
            <person name="Larsen D."/>
            <person name="Krusor M."/>
            <person name="Yao A.I."/>
            <person name="Wu D."/>
            <person name="Madern D."/>
            <person name="Eisen J.A."/>
            <person name="Darling A.E."/>
            <person name="Facciotti M.T."/>
        </authorList>
    </citation>
    <scope>NUCLEOTIDE SEQUENCE [LARGE SCALE GENOMIC DNA]</scope>
    <source>
        <strain evidence="2">DSM 14919 / CCM 7023 / CIP 107410 / JCM 9276 / NCIMB 13854 / Aa 2.2</strain>
    </source>
</reference>
<gene>
    <name evidence="1" type="ORF">C456_03381</name>
</gene>
<evidence type="ECO:0000313" key="2">
    <source>
        <dbReference type="Proteomes" id="UP000011535"/>
    </source>
</evidence>
<accession>M0GWV1</accession>